<proteinExistence type="predicted"/>
<dbReference type="EMBL" id="CP000497">
    <property type="protein sequence ID" value="ABN65868.2"/>
    <property type="molecule type" value="Genomic_DNA"/>
</dbReference>
<accession>A3LSA3</accession>
<dbReference type="InParanoid" id="A3LSA3"/>
<dbReference type="RefSeq" id="XP_001383897.2">
    <property type="nucleotide sequence ID" value="XM_001383860.1"/>
</dbReference>
<protein>
    <submittedName>
        <fullName evidence="1">Uncharacterized protein</fullName>
    </submittedName>
</protein>
<evidence type="ECO:0000313" key="2">
    <source>
        <dbReference type="Proteomes" id="UP000002258"/>
    </source>
</evidence>
<dbReference type="AlphaFoldDB" id="A3LSA3"/>
<organism evidence="1 2">
    <name type="scientific">Scheffersomyces stipitis (strain ATCC 58785 / CBS 6054 / NBRC 10063 / NRRL Y-11545)</name>
    <name type="common">Yeast</name>
    <name type="synonym">Pichia stipitis</name>
    <dbReference type="NCBI Taxonomy" id="322104"/>
    <lineage>
        <taxon>Eukaryota</taxon>
        <taxon>Fungi</taxon>
        <taxon>Dikarya</taxon>
        <taxon>Ascomycota</taxon>
        <taxon>Saccharomycotina</taxon>
        <taxon>Pichiomycetes</taxon>
        <taxon>Debaryomycetaceae</taxon>
        <taxon>Scheffersomyces</taxon>
    </lineage>
</organism>
<name>A3LSA3_PICST</name>
<keyword evidence="2" id="KW-1185">Reference proteome</keyword>
<sequence>MSFQQPDVQALFEQYPSGVETWKAVETKYTIASYRDAVGYLKYLFDRLADPTITTEAGLLIAEKLTAFMAKYNDESRKALLFLYGTGNSKVRDLFFSQVGSTATVTADEVLNFFTYHDELSPPAISSALLVSSSSQSGYAITPSPSGRRQVTRNMTRAKGNDPVWNIDCYNCYGCGHTANSCTSPFRES</sequence>
<dbReference type="HOGENOM" id="CLU_1434941_0_0_1"/>
<dbReference type="KEGG" id="pic:PICST_30979"/>
<reference evidence="1 2" key="1">
    <citation type="journal article" date="2007" name="Nat. Biotechnol.">
        <title>Genome sequence of the lignocellulose-bioconverting and xylose-fermenting yeast Pichia stipitis.</title>
        <authorList>
            <person name="Jeffries T.W."/>
            <person name="Grigoriev I.V."/>
            <person name="Grimwood J."/>
            <person name="Laplaza J.M."/>
            <person name="Aerts A."/>
            <person name="Salamov A."/>
            <person name="Schmutz J."/>
            <person name="Lindquist E."/>
            <person name="Dehal P."/>
            <person name="Shapiro H."/>
            <person name="Jin Y.S."/>
            <person name="Passoth V."/>
            <person name="Richardson P.M."/>
        </authorList>
    </citation>
    <scope>NUCLEOTIDE SEQUENCE [LARGE SCALE GENOMIC DNA]</scope>
    <source>
        <strain evidence="2">ATCC 58785 / CBS 6054 / NBRC 10063 / NRRL Y-11545</strain>
    </source>
</reference>
<dbReference type="GeneID" id="4838254"/>
<dbReference type="OrthoDB" id="10670875at2759"/>
<dbReference type="Proteomes" id="UP000002258">
    <property type="component" value="Chromosome 3"/>
</dbReference>
<evidence type="ECO:0000313" key="1">
    <source>
        <dbReference type="EMBL" id="ABN65868.2"/>
    </source>
</evidence>
<gene>
    <name evidence="1" type="ORF">PICST_30979</name>
</gene>